<name>A1Z397_9BILA</name>
<feature type="transmembrane region" description="Helical" evidence="1">
    <location>
        <begin position="114"/>
        <end position="135"/>
    </location>
</feature>
<dbReference type="GeneID" id="4602238"/>
<feature type="transmembrane region" description="Helical" evidence="1">
    <location>
        <begin position="155"/>
        <end position="178"/>
    </location>
</feature>
<feature type="transmembrane region" description="Helical" evidence="1">
    <location>
        <begin position="83"/>
        <end position="102"/>
    </location>
</feature>
<dbReference type="AlphaFoldDB" id="A1Z397"/>
<keyword evidence="1" id="KW-0812">Transmembrane</keyword>
<gene>
    <name evidence="2" type="primary">ND2</name>
</gene>
<dbReference type="CTD" id="4536"/>
<accession>A1Z397</accession>
<feature type="transmembrane region" description="Helical" evidence="1">
    <location>
        <begin position="199"/>
        <end position="220"/>
    </location>
</feature>
<geneLocation type="mitochondrion" evidence="2"/>
<feature type="transmembrane region" description="Helical" evidence="1">
    <location>
        <begin position="43"/>
        <end position="71"/>
    </location>
</feature>
<keyword evidence="1" id="KW-0472">Membrane</keyword>
<protein>
    <submittedName>
        <fullName evidence="2">NADH dehydrogenase subunit 2</fullName>
    </submittedName>
</protein>
<evidence type="ECO:0000256" key="1">
    <source>
        <dbReference type="SAM" id="Phobius"/>
    </source>
</evidence>
<keyword evidence="2" id="KW-0496">Mitochondrion</keyword>
<proteinExistence type="predicted"/>
<dbReference type="EMBL" id="EF175763">
    <property type="protein sequence ID" value="ABL73780.1"/>
    <property type="molecule type" value="Genomic_DNA"/>
</dbReference>
<reference evidence="2" key="1">
    <citation type="submission" date="2006-12" db="EMBL/GenBank/DDBJ databases">
        <authorList>
            <person name="Wu Z.K."/>
            <person name="Hyman B.C."/>
        </authorList>
    </citation>
    <scope>NUCLEOTIDE SEQUENCE</scope>
</reference>
<dbReference type="RefSeq" id="YP_918961.1">
    <property type="nucleotide sequence ID" value="NC_008692.1"/>
</dbReference>
<feature type="transmembrane region" description="Helical" evidence="1">
    <location>
        <begin position="13"/>
        <end position="31"/>
    </location>
</feature>
<evidence type="ECO:0000313" key="2">
    <source>
        <dbReference type="EMBL" id="ABL73780.1"/>
    </source>
</evidence>
<keyword evidence="1" id="KW-1133">Transmembrane helix</keyword>
<feature type="transmembrane region" description="Helical" evidence="1">
    <location>
        <begin position="226"/>
        <end position="248"/>
    </location>
</feature>
<organism evidence="2">
    <name type="scientific">Romanomermis nielseni</name>
    <dbReference type="NCBI Taxonomy" id="416167"/>
    <lineage>
        <taxon>Eukaryota</taxon>
        <taxon>Metazoa</taxon>
        <taxon>Ecdysozoa</taxon>
        <taxon>Nematoda</taxon>
        <taxon>Enoplea</taxon>
        <taxon>Dorylaimia</taxon>
        <taxon>Mermithida</taxon>
        <taxon>Mermithoidea</taxon>
        <taxon>Mermithidae</taxon>
        <taxon>Romanomermis</taxon>
    </lineage>
</organism>
<feature type="transmembrane region" description="Helical" evidence="1">
    <location>
        <begin position="260"/>
        <end position="276"/>
    </location>
</feature>
<sequence length="277" mass="34393">MVYLLLNFISLNLFSWWWFWIMLEILNWFLITFMNKKIIMLNFLLWQSLSSLMILFNLVANLDYFFINIFIFMKTSLPPFHYLFWKFHIFVSWKVFMIFMTLHKFLPLMFMVMFFMKIFYITIIIFPVITFFMMWNNMNLFSNLYLFMMGDSCWMIMSFFVSLKMSIFYMLMNLFMFFMMMMIKPINKENFKNSVMMKFILLLLFSLPPFFTFLLKFLLISSISTHVVLLFLFLYLISIFFYWEIFYFTIINLLLMSFKSNMLYILIICHMMFLWIL</sequence>